<dbReference type="OrthoDB" id="5510121at2"/>
<dbReference type="EMBL" id="PPGH01000035">
    <property type="protein sequence ID" value="PQJ96058.1"/>
    <property type="molecule type" value="Genomic_DNA"/>
</dbReference>
<sequence>MIPDLFFLIDHDGTLLDFRARRYSSLYVPPEVFLGKRFNEVLPPEVAALFANKFALHCALMNWCCLNTVCRSQRDAVILMRDFIALQEARDAWQ</sequence>
<comment type="caution">
    <text evidence="1">The sequence shown here is derived from an EMBL/GenBank/DDBJ whole genome shotgun (WGS) entry which is preliminary data.</text>
</comment>
<dbReference type="Proteomes" id="UP000239936">
    <property type="component" value="Unassembled WGS sequence"/>
</dbReference>
<name>A0A2S7XRG4_9GAMM</name>
<dbReference type="InterPro" id="IPR035965">
    <property type="entry name" value="PAS-like_dom_sf"/>
</dbReference>
<dbReference type="RefSeq" id="WP_146108782.1">
    <property type="nucleotide sequence ID" value="NZ_PPGH01000035.1"/>
</dbReference>
<gene>
    <name evidence="1" type="ORF">CXB77_09500</name>
</gene>
<protein>
    <submittedName>
        <fullName evidence="1">Uncharacterized protein</fullName>
    </submittedName>
</protein>
<dbReference type="SUPFAM" id="SSF55785">
    <property type="entry name" value="PYP-like sensor domain (PAS domain)"/>
    <property type="match status" value="1"/>
</dbReference>
<organism evidence="1 2">
    <name type="scientific">Chromatium okenii</name>
    <dbReference type="NCBI Taxonomy" id="61644"/>
    <lineage>
        <taxon>Bacteria</taxon>
        <taxon>Pseudomonadati</taxon>
        <taxon>Pseudomonadota</taxon>
        <taxon>Gammaproteobacteria</taxon>
        <taxon>Chromatiales</taxon>
        <taxon>Chromatiaceae</taxon>
        <taxon>Chromatium</taxon>
    </lineage>
</organism>
<keyword evidence="2" id="KW-1185">Reference proteome</keyword>
<proteinExistence type="predicted"/>
<evidence type="ECO:0000313" key="2">
    <source>
        <dbReference type="Proteomes" id="UP000239936"/>
    </source>
</evidence>
<accession>A0A2S7XRG4</accession>
<evidence type="ECO:0000313" key="1">
    <source>
        <dbReference type="EMBL" id="PQJ96058.1"/>
    </source>
</evidence>
<dbReference type="AlphaFoldDB" id="A0A2S7XRG4"/>
<reference evidence="1 2" key="1">
    <citation type="submission" date="2018-01" db="EMBL/GenBank/DDBJ databases">
        <title>The complete genome sequence of Chromatium okenii LaCa, a purple sulfur bacterium with a turbulent life.</title>
        <authorList>
            <person name="Luedin S.M."/>
            <person name="Liechti N."/>
            <person name="Storelli N."/>
            <person name="Danza F."/>
            <person name="Wittwer M."/>
            <person name="Pothier J.F."/>
            <person name="Tonolla M.A."/>
        </authorList>
    </citation>
    <scope>NUCLEOTIDE SEQUENCE [LARGE SCALE GENOMIC DNA]</scope>
    <source>
        <strain evidence="1 2">LaCa</strain>
    </source>
</reference>